<gene>
    <name evidence="1" type="ORF">RT97_31720</name>
</gene>
<dbReference type="SUPFAM" id="SSF55961">
    <property type="entry name" value="Bet v1-like"/>
    <property type="match status" value="1"/>
</dbReference>
<proteinExistence type="predicted"/>
<dbReference type="InterPro" id="IPR019587">
    <property type="entry name" value="Polyketide_cyclase/dehydratase"/>
</dbReference>
<dbReference type="CDD" id="cd07818">
    <property type="entry name" value="SRPBCC_1"/>
    <property type="match status" value="1"/>
</dbReference>
<organism evidence="1 2">
    <name type="scientific">Variovorax paradoxus</name>
    <dbReference type="NCBI Taxonomy" id="34073"/>
    <lineage>
        <taxon>Bacteria</taxon>
        <taxon>Pseudomonadati</taxon>
        <taxon>Pseudomonadota</taxon>
        <taxon>Betaproteobacteria</taxon>
        <taxon>Burkholderiales</taxon>
        <taxon>Comamonadaceae</taxon>
        <taxon>Variovorax</taxon>
    </lineage>
</organism>
<dbReference type="Gene3D" id="3.30.530.20">
    <property type="match status" value="1"/>
</dbReference>
<dbReference type="Proteomes" id="UP000032067">
    <property type="component" value="Unassembled WGS sequence"/>
</dbReference>
<dbReference type="OrthoDB" id="9807923at2"/>
<reference evidence="1 2" key="1">
    <citation type="submission" date="2014-12" db="EMBL/GenBank/DDBJ databases">
        <title>16Stimator: statistical estimation of ribosomal gene copy numbers from draft genome assemblies.</title>
        <authorList>
            <person name="Perisin M.A."/>
            <person name="Vetter M."/>
            <person name="Gilbert J.A."/>
            <person name="Bergelson J."/>
        </authorList>
    </citation>
    <scope>NUCLEOTIDE SEQUENCE [LARGE SCALE GENOMIC DNA]</scope>
    <source>
        <strain evidence="1 2">MEDvA23</strain>
    </source>
</reference>
<accession>A0A0D0JQT6</accession>
<evidence type="ECO:0000313" key="1">
    <source>
        <dbReference type="EMBL" id="KIQ16167.1"/>
    </source>
</evidence>
<dbReference type="AlphaFoldDB" id="A0A0D0JQT6"/>
<evidence type="ECO:0000313" key="2">
    <source>
        <dbReference type="Proteomes" id="UP000032067"/>
    </source>
</evidence>
<dbReference type="Pfam" id="PF10604">
    <property type="entry name" value="Polyketide_cyc2"/>
    <property type="match status" value="1"/>
</dbReference>
<comment type="caution">
    <text evidence="1">The sequence shown here is derived from an EMBL/GenBank/DDBJ whole genome shotgun (WGS) entry which is preliminary data.</text>
</comment>
<name>A0A0D0JQT6_VARPD</name>
<sequence>MFKKIVLVILALIAIVLVYAATRPDTFRVERTARIAAPAEKIFPLINDFHRWGEWSPYEKLDPAMKRSFGGAPAGQGATYAWEGNDKAGAGKMEIAESTPSSKVAIKLDFIKPFEGHNMAEFTLQPQGDATQVTWAMHGPSPYIAKLMGIFFDMDQMIGKDFEAGLANLKTATEK</sequence>
<protein>
    <submittedName>
        <fullName evidence="1">Polyketide cyclase</fullName>
    </submittedName>
</protein>
<dbReference type="RefSeq" id="WP_042582835.1">
    <property type="nucleotide sequence ID" value="NZ_JXQQ01000136.1"/>
</dbReference>
<dbReference type="EMBL" id="JXQQ01000136">
    <property type="protein sequence ID" value="KIQ16167.1"/>
    <property type="molecule type" value="Genomic_DNA"/>
</dbReference>
<dbReference type="InterPro" id="IPR023393">
    <property type="entry name" value="START-like_dom_sf"/>
</dbReference>